<reference evidence="2" key="1">
    <citation type="journal article" date="2014" name="Int. J. Syst. Evol. Microbiol.">
        <title>Complete genome sequence of Corynebacterium casei LMG S-19264T (=DSM 44701T), isolated from a smear-ripened cheese.</title>
        <authorList>
            <consortium name="US DOE Joint Genome Institute (JGI-PGF)"/>
            <person name="Walter F."/>
            <person name="Albersmeier A."/>
            <person name="Kalinowski J."/>
            <person name="Ruckert C."/>
        </authorList>
    </citation>
    <scope>NUCLEOTIDE SEQUENCE</scope>
    <source>
        <strain evidence="2">CGMCC 1.12987</strain>
    </source>
</reference>
<accession>A0A917LF78</accession>
<keyword evidence="3" id="KW-1185">Reference proteome</keyword>
<name>A0A917LF78_9BACL</name>
<evidence type="ECO:0000256" key="1">
    <source>
        <dbReference type="SAM" id="Phobius"/>
    </source>
</evidence>
<keyword evidence="1" id="KW-0812">Transmembrane</keyword>
<proteinExistence type="predicted"/>
<reference evidence="2" key="2">
    <citation type="submission" date="2020-09" db="EMBL/GenBank/DDBJ databases">
        <authorList>
            <person name="Sun Q."/>
            <person name="Zhou Y."/>
        </authorList>
    </citation>
    <scope>NUCLEOTIDE SEQUENCE</scope>
    <source>
        <strain evidence="2">CGMCC 1.12987</strain>
    </source>
</reference>
<protein>
    <submittedName>
        <fullName evidence="2">Uncharacterized protein</fullName>
    </submittedName>
</protein>
<keyword evidence="1" id="KW-0472">Membrane</keyword>
<evidence type="ECO:0000313" key="3">
    <source>
        <dbReference type="Proteomes" id="UP000644756"/>
    </source>
</evidence>
<organism evidence="2 3">
    <name type="scientific">Paenibacillus abyssi</name>
    <dbReference type="NCBI Taxonomy" id="1340531"/>
    <lineage>
        <taxon>Bacteria</taxon>
        <taxon>Bacillati</taxon>
        <taxon>Bacillota</taxon>
        <taxon>Bacilli</taxon>
        <taxon>Bacillales</taxon>
        <taxon>Paenibacillaceae</taxon>
        <taxon>Paenibacillus</taxon>
    </lineage>
</organism>
<feature type="transmembrane region" description="Helical" evidence="1">
    <location>
        <begin position="20"/>
        <end position="47"/>
    </location>
</feature>
<dbReference type="RefSeq" id="WP_188532764.1">
    <property type="nucleotide sequence ID" value="NZ_BMGR01000014.1"/>
</dbReference>
<dbReference type="Proteomes" id="UP000644756">
    <property type="component" value="Unassembled WGS sequence"/>
</dbReference>
<dbReference type="AlphaFoldDB" id="A0A917LF78"/>
<comment type="caution">
    <text evidence="2">The sequence shown here is derived from an EMBL/GenBank/DDBJ whole genome shotgun (WGS) entry which is preliminary data.</text>
</comment>
<gene>
    <name evidence="2" type="ORF">GCM10010916_39210</name>
</gene>
<sequence length="166" mass="19070">MKMIAKFGNYFEKRQEVSFWVNALMFIAFVLSKQYIFAGVTLALAIVQFQPSLIMEKIPALWRIRMKELSLKIAYRLGRKSFLVSTSGVMRVVRLRVHNDLTWFICPAAGGRYMAAAAESNRFCKTPEASVQLLASLYQKELDELRGKLDQKPVKSRSRGKQSREL</sequence>
<dbReference type="EMBL" id="BMGR01000014">
    <property type="protein sequence ID" value="GGG18551.1"/>
    <property type="molecule type" value="Genomic_DNA"/>
</dbReference>
<keyword evidence="1" id="KW-1133">Transmembrane helix</keyword>
<evidence type="ECO:0000313" key="2">
    <source>
        <dbReference type="EMBL" id="GGG18551.1"/>
    </source>
</evidence>